<reference evidence="6" key="1">
    <citation type="journal article" date="2020" name="Appl. Environ. Microbiol.">
        <title>Medium-Chain Fatty Acid Synthesis by 'Candidatus Weimeria bifida' gen. nov., sp. nov., and 'Candidatus Pseudoramibacter fermentans' sp. nov.</title>
        <authorList>
            <person name="Scarborough M.J."/>
            <person name="Myers K.S."/>
            <person name="Donohue T.J."/>
            <person name="Noguera D.R."/>
        </authorList>
    </citation>
    <scope>NUCLEOTIDE SEQUENCE</scope>
    <source>
        <strain evidence="6">EUB1.1</strain>
    </source>
</reference>
<evidence type="ECO:0000313" key="6">
    <source>
        <dbReference type="EMBL" id="MQM72349.1"/>
    </source>
</evidence>
<evidence type="ECO:0000256" key="2">
    <source>
        <dbReference type="ARBA" id="ARBA00023210"/>
    </source>
</evidence>
<keyword evidence="1 4" id="KW-0132">Cell division</keyword>
<dbReference type="NCBIfam" id="NF009749">
    <property type="entry name" value="PRK13259.1"/>
    <property type="match status" value="1"/>
</dbReference>
<dbReference type="GO" id="GO:0000917">
    <property type="term" value="P:division septum assembly"/>
    <property type="evidence" value="ECO:0007669"/>
    <property type="project" value="UniProtKB-KW"/>
</dbReference>
<keyword evidence="3 4" id="KW-0131">Cell cycle</keyword>
<proteinExistence type="inferred from homology"/>
<evidence type="ECO:0000256" key="1">
    <source>
        <dbReference type="ARBA" id="ARBA00022618"/>
    </source>
</evidence>
<feature type="region of interest" description="Disordered" evidence="5">
    <location>
        <begin position="82"/>
        <end position="110"/>
    </location>
</feature>
<dbReference type="Proteomes" id="UP000473648">
    <property type="component" value="Unassembled WGS sequence"/>
</dbReference>
<evidence type="ECO:0000256" key="4">
    <source>
        <dbReference type="HAMAP-Rule" id="MF_00819"/>
    </source>
</evidence>
<comment type="function">
    <text evidence="4">Could be involved in septation.</text>
</comment>
<keyword evidence="7" id="KW-1185">Reference proteome</keyword>
<sequence length="110" mass="12686">MTITDIRVRKIYPTGKMRGIVSVTFDDEFVVHDIKVIEGQNGFFIAMPSRKTPEGEFKDICHPIKSEMRKMMQDAVLAAYDEAAKAQQEEENSQDQENESHTLEVDYEEE</sequence>
<dbReference type="Pfam" id="PF04026">
    <property type="entry name" value="SpoVG"/>
    <property type="match status" value="1"/>
</dbReference>
<dbReference type="PANTHER" id="PTHR38429">
    <property type="entry name" value="SEPTATION PROTEIN SPOVG-RELATED"/>
    <property type="match status" value="1"/>
</dbReference>
<name>A0A6L5GQ06_9FIRM</name>
<keyword evidence="2 4" id="KW-0717">Septation</keyword>
<dbReference type="InterPro" id="IPR036751">
    <property type="entry name" value="SpoVG_sf"/>
</dbReference>
<gene>
    <name evidence="4" type="primary">spoVG</name>
    <name evidence="6" type="ORF">FRC53_02735</name>
</gene>
<dbReference type="AlphaFoldDB" id="A0A6L5GQ06"/>
<dbReference type="EMBL" id="VOGB01000004">
    <property type="protein sequence ID" value="MQM72349.1"/>
    <property type="molecule type" value="Genomic_DNA"/>
</dbReference>
<dbReference type="HAMAP" id="MF_00819">
    <property type="entry name" value="SpoVG"/>
    <property type="match status" value="1"/>
</dbReference>
<dbReference type="InterPro" id="IPR007170">
    <property type="entry name" value="SpoVG"/>
</dbReference>
<dbReference type="PANTHER" id="PTHR38429:SF1">
    <property type="entry name" value="SEPTATION PROTEIN SPOVG-RELATED"/>
    <property type="match status" value="1"/>
</dbReference>
<dbReference type="GO" id="GO:0030435">
    <property type="term" value="P:sporulation resulting in formation of a cellular spore"/>
    <property type="evidence" value="ECO:0007669"/>
    <property type="project" value="InterPro"/>
</dbReference>
<evidence type="ECO:0000313" key="7">
    <source>
        <dbReference type="Proteomes" id="UP000473648"/>
    </source>
</evidence>
<comment type="similarity">
    <text evidence="4">Belongs to the SpoVG family.</text>
</comment>
<organism evidence="6 7">
    <name type="scientific">Candidatus Pseudoramibacter fermentans</name>
    <dbReference type="NCBI Taxonomy" id="2594427"/>
    <lineage>
        <taxon>Bacteria</taxon>
        <taxon>Bacillati</taxon>
        <taxon>Bacillota</taxon>
        <taxon>Clostridia</taxon>
        <taxon>Eubacteriales</taxon>
        <taxon>Eubacteriaceae</taxon>
        <taxon>Pseudoramibacter</taxon>
    </lineage>
</organism>
<dbReference type="SUPFAM" id="SSF160537">
    <property type="entry name" value="SpoVG-like"/>
    <property type="match status" value="1"/>
</dbReference>
<accession>A0A6L5GQ06</accession>
<evidence type="ECO:0000256" key="5">
    <source>
        <dbReference type="SAM" id="MobiDB-lite"/>
    </source>
</evidence>
<comment type="caution">
    <text evidence="6">The sequence shown here is derived from an EMBL/GenBank/DDBJ whole genome shotgun (WGS) entry which is preliminary data.</text>
</comment>
<evidence type="ECO:0000256" key="3">
    <source>
        <dbReference type="ARBA" id="ARBA00023306"/>
    </source>
</evidence>
<dbReference type="Gene3D" id="3.30.1120.40">
    <property type="entry name" value="Stage V sporulation protein G"/>
    <property type="match status" value="1"/>
</dbReference>
<protein>
    <recommendedName>
        <fullName evidence="4">Putative septation protein SpoVG</fullName>
    </recommendedName>
</protein>